<dbReference type="InterPro" id="IPR050166">
    <property type="entry name" value="ABC_transporter_ATP-bind"/>
</dbReference>
<dbReference type="SUPFAM" id="SSF52540">
    <property type="entry name" value="P-loop containing nucleoside triphosphate hydrolases"/>
    <property type="match status" value="1"/>
</dbReference>
<comment type="caution">
    <text evidence="8">The sequence shown here is derived from an EMBL/GenBank/DDBJ whole genome shotgun (WGS) entry which is preliminary data.</text>
</comment>
<dbReference type="AlphaFoldDB" id="A0A272ESF9"/>
<accession>A0A272ESF9</accession>
<dbReference type="Proteomes" id="UP000216107">
    <property type="component" value="Unassembled WGS sequence"/>
</dbReference>
<dbReference type="GO" id="GO:0016887">
    <property type="term" value="F:ATP hydrolysis activity"/>
    <property type="evidence" value="ECO:0007669"/>
    <property type="project" value="InterPro"/>
</dbReference>
<dbReference type="OrthoDB" id="9783039at2"/>
<gene>
    <name evidence="7" type="ORF">BGI27_00740</name>
    <name evidence="8" type="ORF">CGU29_09330</name>
</gene>
<evidence type="ECO:0000259" key="6">
    <source>
        <dbReference type="PROSITE" id="PS50893"/>
    </source>
</evidence>
<evidence type="ECO:0000256" key="1">
    <source>
        <dbReference type="ARBA" id="ARBA00005417"/>
    </source>
</evidence>
<keyword evidence="3" id="KW-0472">Membrane</keyword>
<dbReference type="Pfam" id="PF00005">
    <property type="entry name" value="ABC_tran"/>
    <property type="match status" value="1"/>
</dbReference>
<dbReference type="InterPro" id="IPR017871">
    <property type="entry name" value="ABC_transporter-like_CS"/>
</dbReference>
<keyword evidence="3" id="KW-1003">Cell membrane</keyword>
<dbReference type="InterPro" id="IPR027417">
    <property type="entry name" value="P-loop_NTPase"/>
</dbReference>
<dbReference type="InterPro" id="IPR003439">
    <property type="entry name" value="ABC_transporter-like_ATP-bd"/>
</dbReference>
<dbReference type="Gene3D" id="3.40.50.300">
    <property type="entry name" value="P-loop containing nucleotide triphosphate hydrolases"/>
    <property type="match status" value="1"/>
</dbReference>
<reference evidence="7 10" key="1">
    <citation type="submission" date="2016-08" db="EMBL/GenBank/DDBJ databases">
        <title>Candidatus Dactylopiibacterium carminicum genome sequence.</title>
        <authorList>
            <person name="Ramirez-Puebla S.T."/>
            <person name="Ormeno-Orrillo E."/>
            <person name="Vera-Ponce De Leon A."/>
            <person name="Luis L."/>
            <person name="Sanchez-Flores A."/>
            <person name="Monica R."/>
            <person name="Martinez-Romero E."/>
        </authorList>
    </citation>
    <scope>NUCLEOTIDE SEQUENCE [LARGE SCALE GENOMIC DNA]</scope>
    <source>
        <strain evidence="7">END1</strain>
    </source>
</reference>
<keyword evidence="2" id="KW-0813">Transport</keyword>
<evidence type="ECO:0000313" key="7">
    <source>
        <dbReference type="EMBL" id="KAF7600673.1"/>
    </source>
</evidence>
<keyword evidence="10" id="KW-1185">Reference proteome</keyword>
<evidence type="ECO:0000256" key="4">
    <source>
        <dbReference type="ARBA" id="ARBA00022741"/>
    </source>
</evidence>
<keyword evidence="5 8" id="KW-0067">ATP-binding</keyword>
<dbReference type="RefSeq" id="WP_095523021.1">
    <property type="nucleotide sequence ID" value="NZ_MDUX01000002.1"/>
</dbReference>
<dbReference type="InterPro" id="IPR003593">
    <property type="entry name" value="AAA+_ATPase"/>
</dbReference>
<keyword evidence="4" id="KW-0547">Nucleotide-binding</keyword>
<sequence>MIQVSGLRKSFGDFAALGPVSFSSGAERILSVIGPSGCGKSTLLRLIAGLEQASAGSITLDGQAITGPDPRVSVAFQEPRLMPWLDVAQNIALAVWDWPAERREQAVQATLAKVGLSQFAHALPKQLSGGMAQRVGLARALVGEPALLLLDEPFGALDPLTRIRMQEHLLEIVGDEGPAILLITHDIEEALVLSDRILVFRGPPASLQRDLAVDLPRPRDRSSTRFAALKALLLEDLLPSSRRQAA</sequence>
<protein>
    <submittedName>
        <fullName evidence="8">ABC transporter ATP-binding protein</fullName>
    </submittedName>
</protein>
<dbReference type="GO" id="GO:0005524">
    <property type="term" value="F:ATP binding"/>
    <property type="evidence" value="ECO:0007669"/>
    <property type="project" value="UniProtKB-KW"/>
</dbReference>
<organism evidence="8 9">
    <name type="scientific">Candidatus Dactylopiibacterium carminicum</name>
    <dbReference type="NCBI Taxonomy" id="857335"/>
    <lineage>
        <taxon>Bacteria</taxon>
        <taxon>Pseudomonadati</taxon>
        <taxon>Pseudomonadota</taxon>
        <taxon>Betaproteobacteria</taxon>
        <taxon>Rhodocyclales</taxon>
        <taxon>Rhodocyclaceae</taxon>
        <taxon>Candidatus Dactylopiibacterium</taxon>
    </lineage>
</organism>
<proteinExistence type="inferred from homology"/>
<dbReference type="PROSITE" id="PS50893">
    <property type="entry name" value="ABC_TRANSPORTER_2"/>
    <property type="match status" value="1"/>
</dbReference>
<dbReference type="PANTHER" id="PTHR42788">
    <property type="entry name" value="TAURINE IMPORT ATP-BINDING PROTEIN-RELATED"/>
    <property type="match status" value="1"/>
</dbReference>
<comment type="similarity">
    <text evidence="1">Belongs to the ABC transporter superfamily.</text>
</comment>
<dbReference type="PROSITE" id="PS00211">
    <property type="entry name" value="ABC_TRANSPORTER_1"/>
    <property type="match status" value="1"/>
</dbReference>
<dbReference type="EMBL" id="MDUX01000002">
    <property type="protein sequence ID" value="KAF7600673.1"/>
    <property type="molecule type" value="Genomic_DNA"/>
</dbReference>
<feature type="domain" description="ABC transporter" evidence="6">
    <location>
        <begin position="2"/>
        <end position="227"/>
    </location>
</feature>
<dbReference type="CDD" id="cd03293">
    <property type="entry name" value="ABC_NrtD_SsuB_transporters"/>
    <property type="match status" value="1"/>
</dbReference>
<evidence type="ECO:0000256" key="5">
    <source>
        <dbReference type="ARBA" id="ARBA00022840"/>
    </source>
</evidence>
<dbReference type="PANTHER" id="PTHR42788:SF19">
    <property type="entry name" value="ALIPHATIC SULFONATES IMPORT ATP-BINDING PROTEIN SSUB 2"/>
    <property type="match status" value="1"/>
</dbReference>
<evidence type="ECO:0000256" key="2">
    <source>
        <dbReference type="ARBA" id="ARBA00022448"/>
    </source>
</evidence>
<evidence type="ECO:0000313" key="8">
    <source>
        <dbReference type="EMBL" id="PAS92976.1"/>
    </source>
</evidence>
<dbReference type="Proteomes" id="UP000623509">
    <property type="component" value="Unassembled WGS sequence"/>
</dbReference>
<reference evidence="8 9" key="2">
    <citation type="submission" date="2017-07" db="EMBL/GenBank/DDBJ databases">
        <title>Candidatus Dactylopiibacterium carminicum, a nitrogen-fixing symbiont of the cochineal insect Dactylopius coccus and Dactylopius opuntiae (Hemiptera: Coccoidea: Dactylopiidae).</title>
        <authorList>
            <person name="Vera A."/>
        </authorList>
    </citation>
    <scope>NUCLEOTIDE SEQUENCE [LARGE SCALE GENOMIC DNA]</scope>
    <source>
        <strain evidence="8 9">NFDCM</strain>
    </source>
</reference>
<dbReference type="EMBL" id="NMRN01000025">
    <property type="protein sequence ID" value="PAS92976.1"/>
    <property type="molecule type" value="Genomic_DNA"/>
</dbReference>
<dbReference type="SMART" id="SM00382">
    <property type="entry name" value="AAA"/>
    <property type="match status" value="1"/>
</dbReference>
<evidence type="ECO:0000256" key="3">
    <source>
        <dbReference type="ARBA" id="ARBA00022475"/>
    </source>
</evidence>
<name>A0A272ESF9_9RHOO</name>
<evidence type="ECO:0000313" key="9">
    <source>
        <dbReference type="Proteomes" id="UP000216107"/>
    </source>
</evidence>
<evidence type="ECO:0000313" key="10">
    <source>
        <dbReference type="Proteomes" id="UP000623509"/>
    </source>
</evidence>